<gene>
    <name evidence="1" type="primary">Acey_s0124.g1198</name>
    <name evidence="1" type="ORF">Y032_0124g1198</name>
</gene>
<dbReference type="AlphaFoldDB" id="A0A016T981"/>
<sequence>MRLQFDECLFLYLMKESQTWLTHFSTLLIVLDQNVQIGKKPGRAVFYTLTYRGLTCAGGKSPIIVCVHLGFPIHAMVDIDGVIRINMCTYSQLQMSVDKSWDRGAVFLRVSALHATLNPCSRQRESRAAAPTLVYGHLELTVDRGACVCRIDFPPISGWIQPPW</sequence>
<dbReference type="EMBL" id="JARK01001460">
    <property type="protein sequence ID" value="EYB99164.1"/>
    <property type="molecule type" value="Genomic_DNA"/>
</dbReference>
<evidence type="ECO:0000313" key="2">
    <source>
        <dbReference type="Proteomes" id="UP000024635"/>
    </source>
</evidence>
<reference evidence="2" key="1">
    <citation type="journal article" date="2015" name="Nat. Genet.">
        <title>The genome and transcriptome of the zoonotic hookworm Ancylostoma ceylanicum identify infection-specific gene families.</title>
        <authorList>
            <person name="Schwarz E.M."/>
            <person name="Hu Y."/>
            <person name="Antoshechkin I."/>
            <person name="Miller M.M."/>
            <person name="Sternberg P.W."/>
            <person name="Aroian R.V."/>
        </authorList>
    </citation>
    <scope>NUCLEOTIDE SEQUENCE</scope>
    <source>
        <strain evidence="2">HY135</strain>
    </source>
</reference>
<accession>A0A016T981</accession>
<protein>
    <submittedName>
        <fullName evidence="1">Uncharacterized protein</fullName>
    </submittedName>
</protein>
<comment type="caution">
    <text evidence="1">The sequence shown here is derived from an EMBL/GenBank/DDBJ whole genome shotgun (WGS) entry which is preliminary data.</text>
</comment>
<name>A0A016T981_9BILA</name>
<keyword evidence="2" id="KW-1185">Reference proteome</keyword>
<evidence type="ECO:0000313" key="1">
    <source>
        <dbReference type="EMBL" id="EYB99164.1"/>
    </source>
</evidence>
<organism evidence="1 2">
    <name type="scientific">Ancylostoma ceylanicum</name>
    <dbReference type="NCBI Taxonomy" id="53326"/>
    <lineage>
        <taxon>Eukaryota</taxon>
        <taxon>Metazoa</taxon>
        <taxon>Ecdysozoa</taxon>
        <taxon>Nematoda</taxon>
        <taxon>Chromadorea</taxon>
        <taxon>Rhabditida</taxon>
        <taxon>Rhabditina</taxon>
        <taxon>Rhabditomorpha</taxon>
        <taxon>Strongyloidea</taxon>
        <taxon>Ancylostomatidae</taxon>
        <taxon>Ancylostomatinae</taxon>
        <taxon>Ancylostoma</taxon>
    </lineage>
</organism>
<dbReference type="Proteomes" id="UP000024635">
    <property type="component" value="Unassembled WGS sequence"/>
</dbReference>
<proteinExistence type="predicted"/>